<accession>A0A345Y6T7</accession>
<gene>
    <name evidence="1" type="ORF">DWG20_09385</name>
</gene>
<dbReference type="InterPro" id="IPR019276">
    <property type="entry name" value="DUF2303"/>
</dbReference>
<dbReference type="OrthoDB" id="3598762at2"/>
<sequence length="282" mass="31766">MVIDQQYNVAETLAAILSAGKGAHTIGDTPFVVVPENYRLEELGHLLPQPTRKTGLTSLHDADSFIAYVNDHKATESRIYADADFESGRIKFVAVLNEHSPGAEADINYAAWRDHRAAFIPRQTPEWKAWLGKNRTKFSQQEFGEFLEYHLPEIVAPDGTRYPQPAKLLEFALNLEETKKVKFRSGQRLQNGAVQLEYVEEGDDATKGKLEAFESFAIGIAPFFNGSAYQIEAKLRYRITNEGGLTFWYELQRPEKALEDAARDLLEQVQNKTSVPVLFGEA</sequence>
<dbReference type="AlphaFoldDB" id="A0A345Y6T7"/>
<evidence type="ECO:0000313" key="1">
    <source>
        <dbReference type="EMBL" id="AXK39639.1"/>
    </source>
</evidence>
<name>A0A345Y6T7_9NEIS</name>
<evidence type="ECO:0000313" key="2">
    <source>
        <dbReference type="Proteomes" id="UP000254537"/>
    </source>
</evidence>
<reference evidence="1 2" key="1">
    <citation type="submission" date="2018-07" db="EMBL/GenBank/DDBJ databases">
        <title>Crenobacter cavernae sp. nov., isolated from a karst cave.</title>
        <authorList>
            <person name="Zhu H."/>
        </authorList>
    </citation>
    <scope>NUCLEOTIDE SEQUENCE [LARGE SCALE GENOMIC DNA]</scope>
    <source>
        <strain evidence="1 2">K1W11S-77</strain>
    </source>
</reference>
<organism evidence="1 2">
    <name type="scientific">Crenobacter cavernae</name>
    <dbReference type="NCBI Taxonomy" id="2290923"/>
    <lineage>
        <taxon>Bacteria</taxon>
        <taxon>Pseudomonadati</taxon>
        <taxon>Pseudomonadota</taxon>
        <taxon>Betaproteobacteria</taxon>
        <taxon>Neisseriales</taxon>
        <taxon>Neisseriaceae</taxon>
        <taxon>Crenobacter</taxon>
    </lineage>
</organism>
<proteinExistence type="predicted"/>
<dbReference type="Pfam" id="PF10065">
    <property type="entry name" value="DUF2303"/>
    <property type="match status" value="1"/>
</dbReference>
<dbReference type="KEGG" id="ccah:DWG20_09385"/>
<dbReference type="EMBL" id="CP031337">
    <property type="protein sequence ID" value="AXK39639.1"/>
    <property type="molecule type" value="Genomic_DNA"/>
</dbReference>
<protein>
    <submittedName>
        <fullName evidence="1">DUF2303 family protein</fullName>
    </submittedName>
</protein>
<dbReference type="Proteomes" id="UP000254537">
    <property type="component" value="Chromosome"/>
</dbReference>